<comment type="caution">
    <text evidence="1">The sequence shown here is derived from an EMBL/GenBank/DDBJ whole genome shotgun (WGS) entry which is preliminary data.</text>
</comment>
<sequence length="39" mass="4559">MNFAFINFLMQILCQEKIAEYVAQVEDLASILCTFDETR</sequence>
<organism evidence="1 2">
    <name type="scientific">Desulfosporosinus metallidurans</name>
    <dbReference type="NCBI Taxonomy" id="1888891"/>
    <lineage>
        <taxon>Bacteria</taxon>
        <taxon>Bacillati</taxon>
        <taxon>Bacillota</taxon>
        <taxon>Clostridia</taxon>
        <taxon>Eubacteriales</taxon>
        <taxon>Desulfitobacteriaceae</taxon>
        <taxon>Desulfosporosinus</taxon>
    </lineage>
</organism>
<reference evidence="1 2" key="1">
    <citation type="submission" date="2016-09" db="EMBL/GenBank/DDBJ databases">
        <title>Complete genome of Desulfosporosinus sp. OL.</title>
        <authorList>
            <person name="Mardanov A."/>
            <person name="Beletsky A."/>
            <person name="Panova A."/>
            <person name="Karnachuk O."/>
            <person name="Ravin N."/>
        </authorList>
    </citation>
    <scope>NUCLEOTIDE SEQUENCE [LARGE SCALE GENOMIC DNA]</scope>
    <source>
        <strain evidence="1 2">OL</strain>
    </source>
</reference>
<dbReference type="STRING" id="1888891.DSOL_1536"/>
<accession>A0A1Q8QZ92</accession>
<dbReference type="AlphaFoldDB" id="A0A1Q8QZ92"/>
<gene>
    <name evidence="1" type="ORF">DSOL_1536</name>
</gene>
<protein>
    <submittedName>
        <fullName evidence="1">Uncharacterized protein</fullName>
    </submittedName>
</protein>
<name>A0A1Q8QZ92_9FIRM</name>
<keyword evidence="2" id="KW-1185">Reference proteome</keyword>
<proteinExistence type="predicted"/>
<evidence type="ECO:0000313" key="1">
    <source>
        <dbReference type="EMBL" id="OLN32500.1"/>
    </source>
</evidence>
<dbReference type="EMBL" id="MLBF01000008">
    <property type="protein sequence ID" value="OLN32500.1"/>
    <property type="molecule type" value="Genomic_DNA"/>
</dbReference>
<dbReference type="Proteomes" id="UP000186102">
    <property type="component" value="Unassembled WGS sequence"/>
</dbReference>
<evidence type="ECO:0000313" key="2">
    <source>
        <dbReference type="Proteomes" id="UP000186102"/>
    </source>
</evidence>